<feature type="transmembrane region" description="Helical" evidence="8">
    <location>
        <begin position="34"/>
        <end position="52"/>
    </location>
</feature>
<keyword evidence="10" id="KW-1185">Reference proteome</keyword>
<keyword evidence="4 8" id="KW-0812">Transmembrane</keyword>
<dbReference type="Pfam" id="PF06027">
    <property type="entry name" value="SLC35F"/>
    <property type="match status" value="1"/>
</dbReference>
<gene>
    <name evidence="9" type="ORF">scyTo_0022956</name>
</gene>
<sequence>ILLLGQGLSMLLCGTAISSQYLADEFAVNTPVLQGFINYVLLFLVYTGILMFRRGNDNLLQILKTKWWKYLLLGLIDVEANYLVVKAYQYTTLTSVQVCVQPYEPDYDSCCILYFPMHKWEEFSK</sequence>
<comment type="function">
    <text evidence="7">Putative solute transporter.</text>
</comment>
<dbReference type="PANTHER" id="PTHR14233">
    <property type="entry name" value="DUF914-RELATED"/>
    <property type="match status" value="1"/>
</dbReference>
<evidence type="ECO:0000256" key="4">
    <source>
        <dbReference type="ARBA" id="ARBA00022692"/>
    </source>
</evidence>
<keyword evidence="5 8" id="KW-1133">Transmembrane helix</keyword>
<dbReference type="AlphaFoldDB" id="A0A401Q6J2"/>
<proteinExistence type="inferred from homology"/>
<comment type="subcellular location">
    <subcellularLocation>
        <location evidence="1">Membrane</location>
        <topology evidence="1">Multi-pass membrane protein</topology>
    </subcellularLocation>
</comment>
<reference evidence="9 10" key="1">
    <citation type="journal article" date="2018" name="Nat. Ecol. Evol.">
        <title>Shark genomes provide insights into elasmobranch evolution and the origin of vertebrates.</title>
        <authorList>
            <person name="Hara Y"/>
            <person name="Yamaguchi K"/>
            <person name="Onimaru K"/>
            <person name="Kadota M"/>
            <person name="Koyanagi M"/>
            <person name="Keeley SD"/>
            <person name="Tatsumi K"/>
            <person name="Tanaka K"/>
            <person name="Motone F"/>
            <person name="Kageyama Y"/>
            <person name="Nozu R"/>
            <person name="Adachi N"/>
            <person name="Nishimura O"/>
            <person name="Nakagawa R"/>
            <person name="Tanegashima C"/>
            <person name="Kiyatake I"/>
            <person name="Matsumoto R"/>
            <person name="Murakumo K"/>
            <person name="Nishida K"/>
            <person name="Terakita A"/>
            <person name="Kuratani S"/>
            <person name="Sato K"/>
            <person name="Hyodo S Kuraku.S."/>
        </authorList>
    </citation>
    <scope>NUCLEOTIDE SEQUENCE [LARGE SCALE GENOMIC DNA]</scope>
</reference>
<evidence type="ECO:0000256" key="1">
    <source>
        <dbReference type="ARBA" id="ARBA00004141"/>
    </source>
</evidence>
<comment type="caution">
    <text evidence="9">The sequence shown here is derived from an EMBL/GenBank/DDBJ whole genome shotgun (WGS) entry which is preliminary data.</text>
</comment>
<feature type="non-terminal residue" evidence="9">
    <location>
        <position position="1"/>
    </location>
</feature>
<evidence type="ECO:0000256" key="8">
    <source>
        <dbReference type="SAM" id="Phobius"/>
    </source>
</evidence>
<name>A0A401Q6J2_SCYTO</name>
<dbReference type="Proteomes" id="UP000288216">
    <property type="component" value="Unassembled WGS sequence"/>
</dbReference>
<evidence type="ECO:0000256" key="2">
    <source>
        <dbReference type="ARBA" id="ARBA00007863"/>
    </source>
</evidence>
<evidence type="ECO:0000256" key="5">
    <source>
        <dbReference type="ARBA" id="ARBA00022989"/>
    </source>
</evidence>
<evidence type="ECO:0000256" key="6">
    <source>
        <dbReference type="ARBA" id="ARBA00023136"/>
    </source>
</evidence>
<keyword evidence="3" id="KW-0813">Transport</keyword>
<dbReference type="InterPro" id="IPR052221">
    <property type="entry name" value="SLC35F_Transporter"/>
</dbReference>
<dbReference type="InterPro" id="IPR009262">
    <property type="entry name" value="SLC35_F1/F2/F6"/>
</dbReference>
<organism evidence="9 10">
    <name type="scientific">Scyliorhinus torazame</name>
    <name type="common">Cloudy catshark</name>
    <name type="synonym">Catulus torazame</name>
    <dbReference type="NCBI Taxonomy" id="75743"/>
    <lineage>
        <taxon>Eukaryota</taxon>
        <taxon>Metazoa</taxon>
        <taxon>Chordata</taxon>
        <taxon>Craniata</taxon>
        <taxon>Vertebrata</taxon>
        <taxon>Chondrichthyes</taxon>
        <taxon>Elasmobranchii</taxon>
        <taxon>Galeomorphii</taxon>
        <taxon>Galeoidea</taxon>
        <taxon>Carcharhiniformes</taxon>
        <taxon>Scyliorhinidae</taxon>
        <taxon>Scyliorhinus</taxon>
    </lineage>
</organism>
<comment type="similarity">
    <text evidence="2">Belongs to the SLC35F solute transporter family.</text>
</comment>
<protein>
    <recommendedName>
        <fullName evidence="11">Solute carrier family 35 member F2</fullName>
    </recommendedName>
</protein>
<dbReference type="OrthoDB" id="429955at2759"/>
<dbReference type="GO" id="GO:0022857">
    <property type="term" value="F:transmembrane transporter activity"/>
    <property type="evidence" value="ECO:0007669"/>
    <property type="project" value="InterPro"/>
</dbReference>
<dbReference type="EMBL" id="BFAA01025126">
    <property type="protein sequence ID" value="GCB81005.1"/>
    <property type="molecule type" value="Genomic_DNA"/>
</dbReference>
<dbReference type="GO" id="GO:0016020">
    <property type="term" value="C:membrane"/>
    <property type="evidence" value="ECO:0007669"/>
    <property type="project" value="UniProtKB-SubCell"/>
</dbReference>
<accession>A0A401Q6J2</accession>
<dbReference type="OMA" id="MKNITSM"/>
<keyword evidence="6 8" id="KW-0472">Membrane</keyword>
<evidence type="ECO:0000313" key="9">
    <source>
        <dbReference type="EMBL" id="GCB81005.1"/>
    </source>
</evidence>
<dbReference type="STRING" id="75743.A0A401Q6J2"/>
<evidence type="ECO:0000256" key="7">
    <source>
        <dbReference type="ARBA" id="ARBA00037727"/>
    </source>
</evidence>
<evidence type="ECO:0000313" key="10">
    <source>
        <dbReference type="Proteomes" id="UP000288216"/>
    </source>
</evidence>
<evidence type="ECO:0008006" key="11">
    <source>
        <dbReference type="Google" id="ProtNLM"/>
    </source>
</evidence>
<dbReference type="PANTHER" id="PTHR14233:SF12">
    <property type="entry name" value="SOLUTE CARRIER FAMILY 35 MEMBER F2"/>
    <property type="match status" value="1"/>
</dbReference>
<evidence type="ECO:0000256" key="3">
    <source>
        <dbReference type="ARBA" id="ARBA00022448"/>
    </source>
</evidence>